<dbReference type="PANTHER" id="PTHR45138">
    <property type="entry name" value="REGULATORY COMPONENTS OF SENSORY TRANSDUCTION SYSTEM"/>
    <property type="match status" value="1"/>
</dbReference>
<dbReference type="EMBL" id="WIXJ01000004">
    <property type="protein sequence ID" value="MQY51556.1"/>
    <property type="molecule type" value="Genomic_DNA"/>
</dbReference>
<dbReference type="PANTHER" id="PTHR45138:SF9">
    <property type="entry name" value="DIGUANYLATE CYCLASE DGCM-RELATED"/>
    <property type="match status" value="1"/>
</dbReference>
<dbReference type="InterPro" id="IPR043128">
    <property type="entry name" value="Rev_trsase/Diguanyl_cyclase"/>
</dbReference>
<keyword evidence="3" id="KW-0175">Coiled coil</keyword>
<gene>
    <name evidence="5" type="ORF">GHK24_07200</name>
</gene>
<dbReference type="GO" id="GO:0052621">
    <property type="term" value="F:diguanylate cyclase activity"/>
    <property type="evidence" value="ECO:0007669"/>
    <property type="project" value="UniProtKB-EC"/>
</dbReference>
<dbReference type="PROSITE" id="PS50887">
    <property type="entry name" value="GGDEF"/>
    <property type="match status" value="1"/>
</dbReference>
<dbReference type="Proteomes" id="UP000480275">
    <property type="component" value="Unassembled WGS sequence"/>
</dbReference>
<organism evidence="5 6">
    <name type="scientific">Rhodocyclus tenuis</name>
    <name type="common">Rhodospirillum tenue</name>
    <dbReference type="NCBI Taxonomy" id="1066"/>
    <lineage>
        <taxon>Bacteria</taxon>
        <taxon>Pseudomonadati</taxon>
        <taxon>Pseudomonadota</taxon>
        <taxon>Betaproteobacteria</taxon>
        <taxon>Rhodocyclales</taxon>
        <taxon>Rhodocyclaceae</taxon>
        <taxon>Rhodocyclus</taxon>
    </lineage>
</organism>
<dbReference type="OrthoDB" id="9813903at2"/>
<dbReference type="InterPro" id="IPR000160">
    <property type="entry name" value="GGDEF_dom"/>
</dbReference>
<reference evidence="5 6" key="1">
    <citation type="submission" date="2019-10" db="EMBL/GenBank/DDBJ databases">
        <title>Whole-genome sequence of the purple nonsulfur photosynthetic bacterium Rhodocyclus tenuis.</title>
        <authorList>
            <person name="Kyndt J.A."/>
            <person name="Meyer T.E."/>
        </authorList>
    </citation>
    <scope>NUCLEOTIDE SEQUENCE [LARGE SCALE GENOMIC DNA]</scope>
    <source>
        <strain evidence="5 6">DSM 110</strain>
    </source>
</reference>
<evidence type="ECO:0000313" key="6">
    <source>
        <dbReference type="Proteomes" id="UP000480275"/>
    </source>
</evidence>
<dbReference type="AlphaFoldDB" id="A0A6L5JWV5"/>
<dbReference type="Gene3D" id="3.30.70.270">
    <property type="match status" value="1"/>
</dbReference>
<comment type="catalytic activity">
    <reaction evidence="2">
        <text>2 GTP = 3',3'-c-di-GMP + 2 diphosphate</text>
        <dbReference type="Rhea" id="RHEA:24898"/>
        <dbReference type="ChEBI" id="CHEBI:33019"/>
        <dbReference type="ChEBI" id="CHEBI:37565"/>
        <dbReference type="ChEBI" id="CHEBI:58805"/>
        <dbReference type="EC" id="2.7.7.65"/>
    </reaction>
</comment>
<evidence type="ECO:0000313" key="5">
    <source>
        <dbReference type="EMBL" id="MQY51556.1"/>
    </source>
</evidence>
<dbReference type="SUPFAM" id="SSF55073">
    <property type="entry name" value="Nucleotide cyclase"/>
    <property type="match status" value="1"/>
</dbReference>
<name>A0A6L5JWV5_RHOTE</name>
<dbReference type="CDD" id="cd01949">
    <property type="entry name" value="GGDEF"/>
    <property type="match status" value="1"/>
</dbReference>
<evidence type="ECO:0000256" key="2">
    <source>
        <dbReference type="ARBA" id="ARBA00034247"/>
    </source>
</evidence>
<dbReference type="Pfam" id="PF00990">
    <property type="entry name" value="GGDEF"/>
    <property type="match status" value="1"/>
</dbReference>
<dbReference type="SMART" id="SM00267">
    <property type="entry name" value="GGDEF"/>
    <property type="match status" value="1"/>
</dbReference>
<feature type="domain" description="GGDEF" evidence="4">
    <location>
        <begin position="466"/>
        <end position="596"/>
    </location>
</feature>
<dbReference type="InterPro" id="IPR050469">
    <property type="entry name" value="Diguanylate_Cyclase"/>
</dbReference>
<comment type="caution">
    <text evidence="5">The sequence shown here is derived from an EMBL/GenBank/DDBJ whole genome shotgun (WGS) entry which is preliminary data.</text>
</comment>
<evidence type="ECO:0000256" key="1">
    <source>
        <dbReference type="ARBA" id="ARBA00012528"/>
    </source>
</evidence>
<protein>
    <recommendedName>
        <fullName evidence="1">diguanylate cyclase</fullName>
        <ecNumber evidence="1">2.7.7.65</ecNumber>
    </recommendedName>
</protein>
<evidence type="ECO:0000256" key="3">
    <source>
        <dbReference type="SAM" id="Coils"/>
    </source>
</evidence>
<accession>A0A6L5JWV5</accession>
<dbReference type="EC" id="2.7.7.65" evidence="1"/>
<feature type="coiled-coil region" evidence="3">
    <location>
        <begin position="401"/>
        <end position="435"/>
    </location>
</feature>
<sequence length="596" mass="66343">MAKPTNPSEIARETLRMLATRRMQPSPENYRTIYQEIAGVSDDDSPPFPARDLEALLASLPRDSSEQQRLGRQLEQAIRNQSWDDARTALVDFIQSVSTRADLGWSELIGDLLRLWEMRHSGLTPARKREALEHVITSAGANNETLFSRLQGLTRSWSATPGAGGEVNLVDEIDEEPAPSGSAASSGTATLPLSRASELLPELRELFAFTLDSVVAAQLADEPEMAAEARTLAAEIRSVTKLKSFKALQDGLRRLAFRLELSTEDNTELRGGLLHLLQLLIDNVSELVIDDRWLSGQIDAVREIVGRPLNIRAIDDAERRLKEVIYKQSQLKQSLNEAKEALRSMLAGFVDHLVDFTDSTSDYHDKIEACAKKISAADDITKLEDVLAEVMRETRAIQLNAQRSRDELRAAQLRVEAAEQRVNELQIELDRASTLVRHDQLTGTLNRRGLEDAFAKEAARALRRQTGLCVGLLDIDNFKKLNDSLGHDAGDAALIHLATVIRETLRPQETVARLGGEEFLILLPDTQLHDGERALQRLQRELTRRIFLHGNQKLLITFSAGVTLLTEGDDQASVIKRADEAMYQAKMAGKNRVVRA</sequence>
<dbReference type="FunFam" id="3.30.70.270:FF:000001">
    <property type="entry name" value="Diguanylate cyclase domain protein"/>
    <property type="match status" value="1"/>
</dbReference>
<dbReference type="NCBIfam" id="TIGR00254">
    <property type="entry name" value="GGDEF"/>
    <property type="match status" value="1"/>
</dbReference>
<dbReference type="InterPro" id="IPR029787">
    <property type="entry name" value="Nucleotide_cyclase"/>
</dbReference>
<evidence type="ECO:0000259" key="4">
    <source>
        <dbReference type="PROSITE" id="PS50887"/>
    </source>
</evidence>
<proteinExistence type="predicted"/>